<dbReference type="Pfam" id="PF08837">
    <property type="entry name" value="DUF1810"/>
    <property type="match status" value="1"/>
</dbReference>
<reference evidence="2" key="1">
    <citation type="submission" date="2016-10" db="EMBL/GenBank/DDBJ databases">
        <authorList>
            <person name="Varghese N."/>
            <person name="Submissions S."/>
        </authorList>
    </citation>
    <scope>NUCLEOTIDE SEQUENCE [LARGE SCALE GENOMIC DNA]</scope>
    <source>
        <strain evidence="2">OR362-8,ATCC BAA-1266,JCM 13504</strain>
    </source>
</reference>
<dbReference type="AlphaFoldDB" id="A0A1I5UJF7"/>
<sequence length="147" mass="16233">MSQETSLQRFIDAQATSYPVALAEIQRGRKQSHWMWYIFPQLRGLGVSSTAQHYGIEGQPEAQAYAQHPVLGPRLVSISEALLALADNNATRILGSPDDMKLKSCMTLFAALPQAHPVFQQVLDKFYQGRPDEHTQRLLGPSASGNA</sequence>
<gene>
    <name evidence="1" type="ORF">SAMN04515668_0950</name>
</gene>
<dbReference type="RefSeq" id="WP_092669440.1">
    <property type="nucleotide sequence ID" value="NZ_FOXS01000001.1"/>
</dbReference>
<name>A0A1I5UJF7_HYMAR</name>
<proteinExistence type="predicted"/>
<keyword evidence="2" id="KW-1185">Reference proteome</keyword>
<evidence type="ECO:0000313" key="2">
    <source>
        <dbReference type="Proteomes" id="UP000199029"/>
    </source>
</evidence>
<dbReference type="InterPro" id="IPR014937">
    <property type="entry name" value="DUF1810"/>
</dbReference>
<dbReference type="PIRSF" id="PIRSF008546">
    <property type="entry name" value="UCP008546"/>
    <property type="match status" value="1"/>
</dbReference>
<dbReference type="Gene3D" id="1.25.40.380">
    <property type="entry name" value="Protein of unknown function DUF1810"/>
    <property type="match status" value="1"/>
</dbReference>
<dbReference type="OrthoDB" id="9801870at2"/>
<dbReference type="Proteomes" id="UP000199029">
    <property type="component" value="Unassembled WGS sequence"/>
</dbReference>
<dbReference type="InterPro" id="IPR036287">
    <property type="entry name" value="Rv1873-like_sf"/>
</dbReference>
<protein>
    <submittedName>
        <fullName evidence="1">Uncharacterized protein, DUF1810 family</fullName>
    </submittedName>
</protein>
<accession>A0A1I5UJF7</accession>
<dbReference type="SUPFAM" id="SSF140736">
    <property type="entry name" value="Rv1873-like"/>
    <property type="match status" value="1"/>
</dbReference>
<dbReference type="EMBL" id="FOXS01000001">
    <property type="protein sequence ID" value="SFP95365.1"/>
    <property type="molecule type" value="Genomic_DNA"/>
</dbReference>
<evidence type="ECO:0000313" key="1">
    <source>
        <dbReference type="EMBL" id="SFP95365.1"/>
    </source>
</evidence>
<dbReference type="STRING" id="1227077.SAMN04515668_0950"/>
<organism evidence="1 2">
    <name type="scientific">Hymenobacter arizonensis</name>
    <name type="common">Siccationidurans arizonensis</name>
    <dbReference type="NCBI Taxonomy" id="1227077"/>
    <lineage>
        <taxon>Bacteria</taxon>
        <taxon>Pseudomonadati</taxon>
        <taxon>Bacteroidota</taxon>
        <taxon>Cytophagia</taxon>
        <taxon>Cytophagales</taxon>
        <taxon>Hymenobacteraceae</taxon>
        <taxon>Hymenobacter</taxon>
    </lineage>
</organism>